<feature type="domain" description="ISXO2-like transposase" evidence="1">
    <location>
        <begin position="130"/>
        <end position="277"/>
    </location>
</feature>
<evidence type="ECO:0000313" key="2">
    <source>
        <dbReference type="EMBL" id="MFD3266312.1"/>
    </source>
</evidence>
<dbReference type="Pfam" id="PF12762">
    <property type="entry name" value="DDE_Tnp_IS1595"/>
    <property type="match status" value="1"/>
</dbReference>
<proteinExistence type="predicted"/>
<comment type="caution">
    <text evidence="2">The sequence shown here is derived from an EMBL/GenBank/DDBJ whole genome shotgun (WGS) entry which is preliminary data.</text>
</comment>
<dbReference type="SMART" id="SM01126">
    <property type="entry name" value="DDE_Tnp_IS1595"/>
    <property type="match status" value="1"/>
</dbReference>
<evidence type="ECO:0000313" key="3">
    <source>
        <dbReference type="Proteomes" id="UP001598130"/>
    </source>
</evidence>
<dbReference type="EMBL" id="JAOTJD010000053">
    <property type="protein sequence ID" value="MFD3266312.1"/>
    <property type="molecule type" value="Genomic_DNA"/>
</dbReference>
<dbReference type="Pfam" id="PF12760">
    <property type="entry name" value="Zn_ribbon_IS1595"/>
    <property type="match status" value="1"/>
</dbReference>
<sequence length="312" mass="34799">MSVLARPYFHDEQAAFDLVEATIWPNGPVCPKCGGFERITAIKPNPEKRVRFGLKKCGQCKSQFTVRMGTIFEESKLPLTKWLQAIFLMTASKKGVSSHQLHRTLEITYKTAWFLSHRIREAMRSGELAPFGSDGGVVEVDETFIGIRKGVTPKQGIGHKMKVLSLLERNTGAKRSMVLDDMKPATIAALVSANVAHEAHLMTDQADHYVRVGKTFAAHESTNHSKGEYVRYSTPVIHTNTIEGSFSIFKRGMKGVYQHCGEQHLHRYLAEFDFRYSNRAALGVDDTARAMTALQGVVGKRLTYRGGTDTAH</sequence>
<accession>A0ABW6CTA5</accession>
<dbReference type="Proteomes" id="UP001598130">
    <property type="component" value="Unassembled WGS sequence"/>
</dbReference>
<keyword evidence="3" id="KW-1185">Reference proteome</keyword>
<dbReference type="InterPro" id="IPR024445">
    <property type="entry name" value="Tnp_ISXO2-like"/>
</dbReference>
<name>A0ABW6CTA5_9CAUL</name>
<protein>
    <submittedName>
        <fullName evidence="2">IS1595 family transposase</fullName>
    </submittedName>
</protein>
<dbReference type="InterPro" id="IPR053164">
    <property type="entry name" value="IS1016-like_transposase"/>
</dbReference>
<reference evidence="2 3" key="1">
    <citation type="submission" date="2022-09" db="EMBL/GenBank/DDBJ databases">
        <title>New species of Phenylobacterium.</title>
        <authorList>
            <person name="Mieszkin S."/>
        </authorList>
    </citation>
    <scope>NUCLEOTIDE SEQUENCE [LARGE SCALE GENOMIC DNA]</scope>
    <source>
        <strain evidence="2 3">HK31-G</strain>
    </source>
</reference>
<dbReference type="NCBIfam" id="NF033547">
    <property type="entry name" value="transpos_IS1595"/>
    <property type="match status" value="1"/>
</dbReference>
<evidence type="ECO:0000259" key="1">
    <source>
        <dbReference type="SMART" id="SM01126"/>
    </source>
</evidence>
<gene>
    <name evidence="2" type="ORF">OCL97_20405</name>
</gene>
<dbReference type="PANTHER" id="PTHR47163:SF2">
    <property type="entry name" value="SI:DKEY-17M8.2"/>
    <property type="match status" value="1"/>
</dbReference>
<dbReference type="InterPro" id="IPR024442">
    <property type="entry name" value="Transposase_Zn_ribbon"/>
</dbReference>
<dbReference type="PANTHER" id="PTHR47163">
    <property type="entry name" value="DDE_TNP_IS1595 DOMAIN-CONTAINING PROTEIN"/>
    <property type="match status" value="1"/>
</dbReference>
<organism evidence="2 3">
    <name type="scientific">Phenylobacterium ferrooxidans</name>
    <dbReference type="NCBI Taxonomy" id="2982689"/>
    <lineage>
        <taxon>Bacteria</taxon>
        <taxon>Pseudomonadati</taxon>
        <taxon>Pseudomonadota</taxon>
        <taxon>Alphaproteobacteria</taxon>
        <taxon>Caulobacterales</taxon>
        <taxon>Caulobacteraceae</taxon>
        <taxon>Phenylobacterium</taxon>
    </lineage>
</organism>
<dbReference type="RefSeq" id="WP_377371573.1">
    <property type="nucleotide sequence ID" value="NZ_JAOTJD010000053.1"/>
</dbReference>